<dbReference type="RefSeq" id="WP_188745360.1">
    <property type="nucleotide sequence ID" value="NZ_BMIJ01000001.1"/>
</dbReference>
<name>A0ABQ1K0Y1_9GAMM</name>
<reference evidence="3" key="1">
    <citation type="journal article" date="2019" name="Int. J. Syst. Evol. Microbiol.">
        <title>The Global Catalogue of Microorganisms (GCM) 10K type strain sequencing project: providing services to taxonomists for standard genome sequencing and annotation.</title>
        <authorList>
            <consortium name="The Broad Institute Genomics Platform"/>
            <consortium name="The Broad Institute Genome Sequencing Center for Infectious Disease"/>
            <person name="Wu L."/>
            <person name="Ma J."/>
        </authorList>
    </citation>
    <scope>NUCLEOTIDE SEQUENCE [LARGE SCALE GENOMIC DNA]</scope>
    <source>
        <strain evidence="3">CGMCC 1.15341</strain>
    </source>
</reference>
<evidence type="ECO:0000313" key="3">
    <source>
        <dbReference type="Proteomes" id="UP000629025"/>
    </source>
</evidence>
<keyword evidence="1" id="KW-0732">Signal</keyword>
<dbReference type="Gene3D" id="1.25.10.10">
    <property type="entry name" value="Leucine-rich Repeat Variant"/>
    <property type="match status" value="1"/>
</dbReference>
<organism evidence="2 3">
    <name type="scientific">Marinobacterium zhoushanense</name>
    <dbReference type="NCBI Taxonomy" id="1679163"/>
    <lineage>
        <taxon>Bacteria</taxon>
        <taxon>Pseudomonadati</taxon>
        <taxon>Pseudomonadota</taxon>
        <taxon>Gammaproteobacteria</taxon>
        <taxon>Oceanospirillales</taxon>
        <taxon>Oceanospirillaceae</taxon>
        <taxon>Marinobacterium</taxon>
    </lineage>
</organism>
<evidence type="ECO:0008006" key="4">
    <source>
        <dbReference type="Google" id="ProtNLM"/>
    </source>
</evidence>
<keyword evidence="3" id="KW-1185">Reference proteome</keyword>
<evidence type="ECO:0000313" key="2">
    <source>
        <dbReference type="EMBL" id="GGB80917.1"/>
    </source>
</evidence>
<dbReference type="InterPro" id="IPR011989">
    <property type="entry name" value="ARM-like"/>
</dbReference>
<evidence type="ECO:0000256" key="1">
    <source>
        <dbReference type="SAM" id="SignalP"/>
    </source>
</evidence>
<dbReference type="Proteomes" id="UP000629025">
    <property type="component" value="Unassembled WGS sequence"/>
</dbReference>
<sequence length="247" mass="27333">MTRIKLILTLVAVCLAQSAAAFQTNEERIANYVSLLGSNNYDQQQKMLSRLQWSGLSDPALYDVIEQRLLAHQQTDDRALAGLMAHHARALGYSGNEKYRPTLALVSEQASDSKLRSHAKRALGDLSAFSGWWALLPGQPTPAPGQSIESATYMQMLNTDNVFVQRLAARAIFHERIADAGLLKRSAELIQEKYLDVGMDGETEDTIAWLCKAIGQNAAAQYRSFLADVAEKSPSRKVAKYARSYVQ</sequence>
<feature type="chain" id="PRO_5045157819" description="HEAT repeat protein" evidence="1">
    <location>
        <begin position="22"/>
        <end position="247"/>
    </location>
</feature>
<protein>
    <recommendedName>
        <fullName evidence="4">HEAT repeat protein</fullName>
    </recommendedName>
</protein>
<feature type="signal peptide" evidence="1">
    <location>
        <begin position="1"/>
        <end position="21"/>
    </location>
</feature>
<proteinExistence type="predicted"/>
<dbReference type="EMBL" id="BMIJ01000001">
    <property type="protein sequence ID" value="GGB80917.1"/>
    <property type="molecule type" value="Genomic_DNA"/>
</dbReference>
<accession>A0ABQ1K0Y1</accession>
<comment type="caution">
    <text evidence="2">The sequence shown here is derived from an EMBL/GenBank/DDBJ whole genome shotgun (WGS) entry which is preliminary data.</text>
</comment>
<gene>
    <name evidence="2" type="ORF">GCM10011352_03280</name>
</gene>